<dbReference type="Pfam" id="PF12770">
    <property type="entry name" value="CHAT"/>
    <property type="match status" value="1"/>
</dbReference>
<feature type="compositionally biased region" description="Low complexity" evidence="1">
    <location>
        <begin position="894"/>
        <end position="905"/>
    </location>
</feature>
<dbReference type="NCBIfam" id="TIGR01901">
    <property type="entry name" value="adhes_NPXG"/>
    <property type="match status" value="1"/>
</dbReference>
<feature type="compositionally biased region" description="Polar residues" evidence="1">
    <location>
        <begin position="429"/>
        <end position="443"/>
    </location>
</feature>
<name>A0A1D9FXB1_MOOP1</name>
<feature type="compositionally biased region" description="Basic and acidic residues" evidence="1">
    <location>
        <begin position="1061"/>
        <end position="1072"/>
    </location>
</feature>
<evidence type="ECO:0000313" key="4">
    <source>
        <dbReference type="Proteomes" id="UP000176944"/>
    </source>
</evidence>
<feature type="domain" description="Filamentous haemagglutinin FhaB/tRNA nuclease CdiA-like TPS" evidence="2">
    <location>
        <begin position="85"/>
        <end position="201"/>
    </location>
</feature>
<gene>
    <name evidence="3" type="ORF">BJP36_08905</name>
</gene>
<dbReference type="InterPro" id="IPR011050">
    <property type="entry name" value="Pectin_lyase_fold/virulence"/>
</dbReference>
<reference evidence="4" key="1">
    <citation type="submission" date="2016-10" db="EMBL/GenBank/DDBJ databases">
        <title>Comparative genomics uncovers the prolific and rare metabolic potential of the cyanobacterial genus Moorea.</title>
        <authorList>
            <person name="Leao T."/>
            <person name="Castelao G."/>
            <person name="Korobeynikov A."/>
            <person name="Monroe E.A."/>
            <person name="Podell S."/>
            <person name="Glukhov E."/>
            <person name="Allen E."/>
            <person name="Gerwick W.H."/>
            <person name="Gerwick L."/>
        </authorList>
    </citation>
    <scope>NUCLEOTIDE SEQUENCE [LARGE SCALE GENOMIC DNA]</scope>
    <source>
        <strain evidence="4">JHB</strain>
    </source>
</reference>
<dbReference type="InterPro" id="IPR024983">
    <property type="entry name" value="CHAT_dom"/>
</dbReference>
<feature type="compositionally biased region" description="Low complexity" evidence="1">
    <location>
        <begin position="928"/>
        <end position="942"/>
    </location>
</feature>
<feature type="compositionally biased region" description="Polar residues" evidence="1">
    <location>
        <begin position="943"/>
        <end position="968"/>
    </location>
</feature>
<feature type="region of interest" description="Disordered" evidence="1">
    <location>
        <begin position="752"/>
        <end position="780"/>
    </location>
</feature>
<organism evidence="3 4">
    <name type="scientific">Moorena producens (strain JHB)</name>
    <dbReference type="NCBI Taxonomy" id="1454205"/>
    <lineage>
        <taxon>Bacteria</taxon>
        <taxon>Bacillati</taxon>
        <taxon>Cyanobacteriota</taxon>
        <taxon>Cyanophyceae</taxon>
        <taxon>Coleofasciculales</taxon>
        <taxon>Coleofasciculaceae</taxon>
        <taxon>Moorena</taxon>
    </lineage>
</organism>
<protein>
    <submittedName>
        <fullName evidence="3">CHAT domain-containing protein</fullName>
    </submittedName>
</protein>
<feature type="region of interest" description="Disordered" evidence="1">
    <location>
        <begin position="1054"/>
        <end position="1077"/>
    </location>
</feature>
<accession>A0A1D9FXB1</accession>
<feature type="region of interest" description="Disordered" evidence="1">
    <location>
        <begin position="422"/>
        <end position="471"/>
    </location>
</feature>
<dbReference type="Proteomes" id="UP000176944">
    <property type="component" value="Chromosome"/>
</dbReference>
<dbReference type="Pfam" id="PF05860">
    <property type="entry name" value="TPS"/>
    <property type="match status" value="1"/>
</dbReference>
<dbReference type="EMBL" id="CP017708">
    <property type="protein sequence ID" value="AOY80028.2"/>
    <property type="molecule type" value="Genomic_DNA"/>
</dbReference>
<feature type="region of interest" description="Disordered" evidence="1">
    <location>
        <begin position="826"/>
        <end position="984"/>
    </location>
</feature>
<feature type="compositionally biased region" description="Polar residues" evidence="1">
    <location>
        <begin position="455"/>
        <end position="471"/>
    </location>
</feature>
<sequence length="1425" mass="151331">MTTRQRTLRVAMKIMGKPVVKPKPSNSKYQGRYSRLEGKIFPPQGSKGKISPSFLNRLSLAQVMPWGVAMLLSPTGLPAIAQITSAEDSAGTIVTPKGQSFDIDGGSLSSDQLNLFHSFEEFGLDSGQIANFIYNNSQLKNILGRVVGGDPSIINGLIQITGSGSPNLYLMNPAGIIFGADARLNVPASFTATTATGIGFENGNWFDAFGDNNDYQNLIGDPTSFAFDLAQPGSIINAGELEVPDNQRIALIGGSVINTGQLKAPGGNITIAAVPGESLVKISQSGNLLNLEIDPPRTLDGQPSLITALDIPELLTGPAQGVETRLSANSNGTVQLTDSDTTVPTETGTTIVSGTLNVSNQEVSRRSVTVLGDRIAVINATINSSGSNGGQVWIGKHPQDNPDNVKLNANRTFVSRDSVIKADGKDSDQNGGRVTVSSEQSTAFYGEITAGGAKEQTSQPRNGRTSDGGTVEISSQQTLIFDGTKVDLTAPLGENGTITFDHNNITIVPGTGSAGQQLGDNPLGFDLMEILSGDGGTPGLSANALEQVLGNIVLNASNDITAPNISLNFSGDITIDGVNVTLGDIKTNGGAITITASEALSTEELNSSTTVGNGGDVTLDGGNIQVSWINAQGGSDRKGGNVEITTEGFLRATGTFDTLIEGKETAVSIATVGGDGGGEITISHGGNGQTPFEVGNSITNGTEGAISTGDSTILPPGSFLTSTISDSGDIEIITGGPSSNLTSQGQTMATNLIPNSNRQTQPESNEIEEKSPKIEANPKLIKMDLNPIETKPIAEITNTNSSQSLEQSEPRLVTSKLSNSNLEAEITNTNSSNSSQSPAQSEPRLVTSKLSNSTLEAEITKTNSSSQSPAQSEPRLVTSKLSNSTLEAEITKTNSSNSSQSPAQSEPRLVTSKLSNSTLEAEITKTNSSNSSQSPPAQSEPQLVTSKLSNSTLEAEITNTNSSQSPAQSEPRLVTSKSSNSTLEAEADVKKLEEGFTYAFEKHLGISNTPIVTLEEAQAHLGQIENITGLKPAVIYLFFKPGFKAETTKVKPFNSKGLTSSKRERETTENRQKTGSHWQENIDTQLELLVVTASGTVIRKQVQGATRSQVLSVAREFQKSITNFESANVYLPLAQQLYRWLIDPVEQELKAQKINNLAFIMDVGLRSLPMAALHDGTGFLVERYSLGLMPTLSLTNMNYVDIRQFQVLAMGASYFKNKNPLPAVPVELSMVTEKLWSGKALLNEAFTVANLRKARASQPFGIVHLATHSEFLAGKPSNSYIQLWDTKLQLNQLHKLGLNKPKVELLVLSACRTALGDEQAELGFAGLAVLAGVKSALGSLWYVSDEGTLGLMTTFYEKLQQVPVKAEAIRKAQLNLLRGTVRLERGQLVTDQGSFPLPPALAKLPDVELRHPYYWSAFTLIGNPW</sequence>
<evidence type="ECO:0000313" key="3">
    <source>
        <dbReference type="EMBL" id="AOY80028.2"/>
    </source>
</evidence>
<feature type="compositionally biased region" description="Polar residues" evidence="1">
    <location>
        <begin position="848"/>
        <end position="871"/>
    </location>
</feature>
<feature type="compositionally biased region" description="Low complexity" evidence="1">
    <location>
        <begin position="826"/>
        <end position="843"/>
    </location>
</feature>
<feature type="compositionally biased region" description="Polar residues" evidence="1">
    <location>
        <begin position="752"/>
        <end position="764"/>
    </location>
</feature>
<evidence type="ECO:0000259" key="2">
    <source>
        <dbReference type="SMART" id="SM00912"/>
    </source>
</evidence>
<proteinExistence type="predicted"/>
<dbReference type="SMART" id="SM00912">
    <property type="entry name" value="Haemagg_act"/>
    <property type="match status" value="1"/>
</dbReference>
<dbReference type="Gene3D" id="2.160.20.10">
    <property type="entry name" value="Single-stranded right-handed beta-helix, Pectin lyase-like"/>
    <property type="match status" value="1"/>
</dbReference>
<dbReference type="SUPFAM" id="SSF51126">
    <property type="entry name" value="Pectin lyase-like"/>
    <property type="match status" value="1"/>
</dbReference>
<evidence type="ECO:0000256" key="1">
    <source>
        <dbReference type="SAM" id="MobiDB-lite"/>
    </source>
</evidence>
<dbReference type="InterPro" id="IPR008638">
    <property type="entry name" value="FhaB/CdiA-like_TPS"/>
</dbReference>
<dbReference type="InterPro" id="IPR012334">
    <property type="entry name" value="Pectin_lyas_fold"/>
</dbReference>
<feature type="compositionally biased region" description="Polar residues" evidence="1">
    <location>
        <begin position="912"/>
        <end position="927"/>
    </location>
</feature>